<dbReference type="PANTHER" id="PTHR48098:SF1">
    <property type="entry name" value="DIACYLGLYCEROL ACYLTRANSFERASE_MYCOLYLTRANSFERASE AG85A"/>
    <property type="match status" value="1"/>
</dbReference>
<evidence type="ECO:0000256" key="1">
    <source>
        <dbReference type="SAM" id="SignalP"/>
    </source>
</evidence>
<dbReference type="InterPro" id="IPR050583">
    <property type="entry name" value="Mycobacterial_A85_antigen"/>
</dbReference>
<dbReference type="Gene3D" id="3.40.50.1820">
    <property type="entry name" value="alpha/beta hydrolase"/>
    <property type="match status" value="1"/>
</dbReference>
<dbReference type="Proteomes" id="UP000262477">
    <property type="component" value="Unassembled WGS sequence"/>
</dbReference>
<name>A0A371PSP9_STRIH</name>
<feature type="signal peptide" evidence="1">
    <location>
        <begin position="1"/>
        <end position="29"/>
    </location>
</feature>
<dbReference type="EMBL" id="QUAC01000430">
    <property type="protein sequence ID" value="REK85515.1"/>
    <property type="molecule type" value="Genomic_DNA"/>
</dbReference>
<dbReference type="InterPro" id="IPR029058">
    <property type="entry name" value="AB_hydrolase_fold"/>
</dbReference>
<reference evidence="2 3" key="1">
    <citation type="submission" date="2018-08" db="EMBL/GenBank/DDBJ databases">
        <title>Streptomyces NEAU-D10 sp. nov., a novel Actinomycete isolated from soil.</title>
        <authorList>
            <person name="Jin L."/>
        </authorList>
    </citation>
    <scope>NUCLEOTIDE SEQUENCE [LARGE SCALE GENOMIC DNA]</scope>
    <source>
        <strain evidence="2 3">NEAU-D10</strain>
    </source>
</reference>
<dbReference type="InterPro" id="IPR000801">
    <property type="entry name" value="Esterase-like"/>
</dbReference>
<accession>A0A371PSP9</accession>
<comment type="caution">
    <text evidence="2">The sequence shown here is derived from an EMBL/GenBank/DDBJ whole genome shotgun (WGS) entry which is preliminary data.</text>
</comment>
<dbReference type="PANTHER" id="PTHR48098">
    <property type="entry name" value="ENTEROCHELIN ESTERASE-RELATED"/>
    <property type="match status" value="1"/>
</dbReference>
<dbReference type="SUPFAM" id="SSF53474">
    <property type="entry name" value="alpha/beta-Hydrolases"/>
    <property type="match status" value="1"/>
</dbReference>
<keyword evidence="3" id="KW-1185">Reference proteome</keyword>
<feature type="chain" id="PRO_5016985626" evidence="1">
    <location>
        <begin position="30"/>
        <end position="360"/>
    </location>
</feature>
<organism evidence="2 3">
    <name type="scientific">Streptomyces inhibens</name>
    <dbReference type="NCBI Taxonomy" id="2293571"/>
    <lineage>
        <taxon>Bacteria</taxon>
        <taxon>Bacillati</taxon>
        <taxon>Actinomycetota</taxon>
        <taxon>Actinomycetes</taxon>
        <taxon>Kitasatosporales</taxon>
        <taxon>Streptomycetaceae</taxon>
        <taxon>Streptomyces</taxon>
    </lineage>
</organism>
<protein>
    <submittedName>
        <fullName evidence="2">Esterase</fullName>
    </submittedName>
</protein>
<keyword evidence="1" id="KW-0732">Signal</keyword>
<proteinExistence type="predicted"/>
<sequence length="360" mass="38010">MRPVLSCARAAVATLAAALLILGMPAAHAAPPDAPPKLTDGFGLTQVGTANGTATNFVITVKTAQVAGEHRIRILLPADYAERPDKRYPVFYLLHGAADSPADPALAFSALTASSKMITVIPDGGLRGWYANWLDQHTAAGAQNWETFHIEQVIPFIDANLRTVAAKKGRAVGGISMGGFGSLHYAQAHPELFSQVAAFSGAVDLSMDEAVIRAAVVATLTNIGAPFCGSVAGPGQHCGLDFGPAVSSDAVFGSPYPVFNADRRWNQVDPSTHMDRLRGMGIALYTGDGAGRATEMEFWARSASQHVKDRLDALGMPYHYVDYGNGAGWGDHCDGGHNGGCWDQDLTDYVPRLEAAFTSA</sequence>
<dbReference type="Pfam" id="PF00756">
    <property type="entry name" value="Esterase"/>
    <property type="match status" value="1"/>
</dbReference>
<dbReference type="GO" id="GO:0016747">
    <property type="term" value="F:acyltransferase activity, transferring groups other than amino-acyl groups"/>
    <property type="evidence" value="ECO:0007669"/>
    <property type="project" value="TreeGrafter"/>
</dbReference>
<evidence type="ECO:0000313" key="3">
    <source>
        <dbReference type="Proteomes" id="UP000262477"/>
    </source>
</evidence>
<dbReference type="RefSeq" id="WP_128511552.1">
    <property type="nucleotide sequence ID" value="NZ_QUAC01000430.1"/>
</dbReference>
<evidence type="ECO:0000313" key="2">
    <source>
        <dbReference type="EMBL" id="REK85515.1"/>
    </source>
</evidence>
<dbReference type="OrthoDB" id="4527292at2"/>
<gene>
    <name evidence="2" type="ORF">DY245_37510</name>
</gene>
<dbReference type="AlphaFoldDB" id="A0A371PSP9"/>